<dbReference type="AlphaFoldDB" id="A0A969TTL3"/>
<evidence type="ECO:0000256" key="1">
    <source>
        <dbReference type="SAM" id="Phobius"/>
    </source>
</evidence>
<comment type="caution">
    <text evidence="2">The sequence shown here is derived from an EMBL/GenBank/DDBJ whole genome shotgun (WGS) entry which is preliminary data.</text>
</comment>
<protein>
    <submittedName>
        <fullName evidence="2">Uncharacterized protein</fullName>
    </submittedName>
</protein>
<accession>A0A969TTL3</accession>
<keyword evidence="3" id="KW-1185">Reference proteome</keyword>
<reference evidence="2 3" key="1">
    <citation type="submission" date="2020-03" db="EMBL/GenBank/DDBJ databases">
        <title>Assessment of the enzymatic potential of alkaline-tolerant lipase obtained from Bacillus luteus H11 (technogenic soil) for the bioremediation of saline soils contaminated with petroleum substances.</title>
        <authorList>
            <person name="Kalwasinska A."/>
        </authorList>
    </citation>
    <scope>NUCLEOTIDE SEQUENCE [LARGE SCALE GENOMIC DNA]</scope>
    <source>
        <strain evidence="2 3">H11</strain>
    </source>
</reference>
<dbReference type="RefSeq" id="WP_168004339.1">
    <property type="nucleotide sequence ID" value="NZ_JAATHJ010000001.1"/>
</dbReference>
<dbReference type="Proteomes" id="UP000752012">
    <property type="component" value="Unassembled WGS sequence"/>
</dbReference>
<proteinExistence type="predicted"/>
<keyword evidence="1" id="KW-0472">Membrane</keyword>
<sequence>MLWKTVLLFVIGVPFLTAMSQWTGGSYTLIDSIAVLSFVVLFTFAGRYLTKPRQKQTEG</sequence>
<keyword evidence="1" id="KW-0812">Transmembrane</keyword>
<gene>
    <name evidence="2" type="ORF">HCN83_00425</name>
</gene>
<name>A0A969TTL3_9BACI</name>
<keyword evidence="1" id="KW-1133">Transmembrane helix</keyword>
<evidence type="ECO:0000313" key="2">
    <source>
        <dbReference type="EMBL" id="NJP36051.1"/>
    </source>
</evidence>
<feature type="transmembrane region" description="Helical" evidence="1">
    <location>
        <begin position="30"/>
        <end position="49"/>
    </location>
</feature>
<organism evidence="2 3">
    <name type="scientific">Alkalicoccus luteus</name>
    <dbReference type="NCBI Taxonomy" id="1237094"/>
    <lineage>
        <taxon>Bacteria</taxon>
        <taxon>Bacillati</taxon>
        <taxon>Bacillota</taxon>
        <taxon>Bacilli</taxon>
        <taxon>Bacillales</taxon>
        <taxon>Bacillaceae</taxon>
        <taxon>Alkalicoccus</taxon>
    </lineage>
</organism>
<evidence type="ECO:0000313" key="3">
    <source>
        <dbReference type="Proteomes" id="UP000752012"/>
    </source>
</evidence>
<dbReference type="EMBL" id="JAATHJ010000001">
    <property type="protein sequence ID" value="NJP36051.1"/>
    <property type="molecule type" value="Genomic_DNA"/>
</dbReference>